<reference evidence="2 3" key="1">
    <citation type="submission" date="2019-06" db="EMBL/GenBank/DDBJ databases">
        <title>New taxonomy in bacterial strain CC-CFT640, isolated from vineyard.</title>
        <authorList>
            <person name="Lin S.-Y."/>
            <person name="Tsai C.-F."/>
            <person name="Young C.-C."/>
        </authorList>
    </citation>
    <scope>NUCLEOTIDE SEQUENCE [LARGE SCALE GENOMIC DNA]</scope>
    <source>
        <strain evidence="2 3">CC-CFT640</strain>
    </source>
</reference>
<name>A0A5C8PB64_9HYPH</name>
<evidence type="ECO:0000313" key="2">
    <source>
        <dbReference type="EMBL" id="TXL70494.1"/>
    </source>
</evidence>
<accession>A0A5C8PB64</accession>
<feature type="compositionally biased region" description="Low complexity" evidence="1">
    <location>
        <begin position="483"/>
        <end position="498"/>
    </location>
</feature>
<comment type="caution">
    <text evidence="2">The sequence shown here is derived from an EMBL/GenBank/DDBJ whole genome shotgun (WGS) entry which is preliminary data.</text>
</comment>
<dbReference type="AlphaFoldDB" id="A0A5C8PB64"/>
<keyword evidence="3" id="KW-1185">Reference proteome</keyword>
<dbReference type="InterPro" id="IPR025048">
    <property type="entry name" value="DUF3987"/>
</dbReference>
<dbReference type="OrthoDB" id="5453446at2"/>
<protein>
    <submittedName>
        <fullName evidence="2">DUF3987 domain-containing protein</fullName>
    </submittedName>
</protein>
<gene>
    <name evidence="2" type="ORF">FHP25_34285</name>
</gene>
<sequence>MNAHTLQTADLAVPAPVEAWPSLDLGLLDEQADAPPPFPLDVLPPLWRAWTEAAAASTVAPTDYVALSLLTAAGSLVSDRRVAPARGWVEPCILWTMLVGPPSCGKTPAVEAVCGLLRTLEHQRRYGPQASQAHTTSAPLFTNGTTIDAVLGVLREIGPRGVLLVRDEHGGWPSQMARGTRDGSAQAFWLSTWCQRGLDLGWRGKTIELDGPSLSILGTAHPDALAPALARDDSGMLARFLFVRPAPAACPRPLPLPEDEGAVTIEAVSALRRLCERPWCMRDLPLADEAHAAFEDFRRAHRVPMRDLAGREAAWWGKGPSQVLRLAGVLTFLGWAASPQGAAEPAHVPAWAIAAAARMWRDYLWPHAQATFRIAGSGGEGESRQRQVLRWLAARRLPEVSRENIRREALSQALDAAGTQRLIEDLVEGGWLQPVTPAKGGRGRRRRRWLVHPDLCGAGTAGDLGAADPDDAAPSISAISARASHASGAAAPLPAGRSDPAEKGMPPDMDPVTRTADVGGGSHGLRPPFGERAQRRREPFAQSRNSVDAAVQPSAA</sequence>
<proteinExistence type="predicted"/>
<dbReference type="Pfam" id="PF13148">
    <property type="entry name" value="DUF3987"/>
    <property type="match status" value="2"/>
</dbReference>
<evidence type="ECO:0000313" key="3">
    <source>
        <dbReference type="Proteomes" id="UP000321638"/>
    </source>
</evidence>
<organism evidence="2 3">
    <name type="scientific">Vineibacter terrae</name>
    <dbReference type="NCBI Taxonomy" id="2586908"/>
    <lineage>
        <taxon>Bacteria</taxon>
        <taxon>Pseudomonadati</taxon>
        <taxon>Pseudomonadota</taxon>
        <taxon>Alphaproteobacteria</taxon>
        <taxon>Hyphomicrobiales</taxon>
        <taxon>Vineibacter</taxon>
    </lineage>
</organism>
<evidence type="ECO:0000256" key="1">
    <source>
        <dbReference type="SAM" id="MobiDB-lite"/>
    </source>
</evidence>
<dbReference type="Proteomes" id="UP000321638">
    <property type="component" value="Unassembled WGS sequence"/>
</dbReference>
<feature type="region of interest" description="Disordered" evidence="1">
    <location>
        <begin position="483"/>
        <end position="556"/>
    </location>
</feature>
<dbReference type="EMBL" id="VDUZ01000058">
    <property type="protein sequence ID" value="TXL70494.1"/>
    <property type="molecule type" value="Genomic_DNA"/>
</dbReference>